<dbReference type="Gene3D" id="1.10.30.20">
    <property type="entry name" value="Bacterial XPD DNA helicase, FeS cluster domain"/>
    <property type="match status" value="1"/>
</dbReference>
<evidence type="ECO:0000256" key="13">
    <source>
        <dbReference type="ARBA" id="ARBA00038058"/>
    </source>
</evidence>
<dbReference type="Pfam" id="PF13307">
    <property type="entry name" value="Helicase_C_2"/>
    <property type="match status" value="1"/>
</dbReference>
<dbReference type="AlphaFoldDB" id="A0A4R1R4Q1"/>
<keyword evidence="7" id="KW-0067">ATP-binding</keyword>
<dbReference type="PANTHER" id="PTHR11472:SF34">
    <property type="entry name" value="REGULATOR OF TELOMERE ELONGATION HELICASE 1"/>
    <property type="match status" value="1"/>
</dbReference>
<protein>
    <submittedName>
        <fullName evidence="15">Rad3-related DNA helicase</fullName>
    </submittedName>
</protein>
<comment type="similarity">
    <text evidence="13">Belongs to the helicase family. DinG subfamily.</text>
</comment>
<keyword evidence="6 15" id="KW-0347">Helicase</keyword>
<evidence type="ECO:0000256" key="5">
    <source>
        <dbReference type="ARBA" id="ARBA00022801"/>
    </source>
</evidence>
<name>A0A4R1R4Q1_9FIRM</name>
<evidence type="ECO:0000256" key="11">
    <source>
        <dbReference type="ARBA" id="ARBA00023204"/>
    </source>
</evidence>
<comment type="caution">
    <text evidence="15">The sequence shown here is derived from an EMBL/GenBank/DDBJ whole genome shotgun (WGS) entry which is preliminary data.</text>
</comment>
<keyword evidence="2" id="KW-0479">Metal-binding</keyword>
<evidence type="ECO:0000256" key="7">
    <source>
        <dbReference type="ARBA" id="ARBA00022840"/>
    </source>
</evidence>
<dbReference type="GO" id="GO:0016818">
    <property type="term" value="F:hydrolase activity, acting on acid anhydrides, in phosphorus-containing anhydrides"/>
    <property type="evidence" value="ECO:0007669"/>
    <property type="project" value="InterPro"/>
</dbReference>
<dbReference type="InterPro" id="IPR006554">
    <property type="entry name" value="Helicase-like_DEXD_c2"/>
</dbReference>
<evidence type="ECO:0000259" key="14">
    <source>
        <dbReference type="PROSITE" id="PS51193"/>
    </source>
</evidence>
<dbReference type="InterPro" id="IPR014013">
    <property type="entry name" value="Helic_SF1/SF2_ATP-bd_DinG/Rad3"/>
</dbReference>
<evidence type="ECO:0000256" key="3">
    <source>
        <dbReference type="ARBA" id="ARBA00022741"/>
    </source>
</evidence>
<gene>
    <name evidence="15" type="ORF">EDD76_102135</name>
</gene>
<sequence length="811" mass="94425">MEQKEKAEIHISVRNLVEFVLRSGNIDNRRSTAPDQAMQEGSRVHRMIQRRMGSDYHAEVVLRHPHEMEEYTVVVEGRADGIIDGTEATPVTVDEIKGTYLELKKIKEAFTAHLAQAKCYAYIYADKNKLKEICVRMTYCNLDTEEIKYFHSSYTFVELKRWFEDILMQYKKWTDFEFQWKRSRTQSIKDLSFPFPYREGQKELVTYAYQSIYHGKKLFIEAPTGVGKTISTVFPAIKAMGEGLGERIFYLTAKTITRTVADGTFQLLREKGLQMKTVILTAKEKICFMEETECNPEYCPYAKGHYDRINKAIYDLLTHSDNFSREAIEEYAKAHQVCPFELCLDMSLFSDAIICDYNYVFDPHVYLKRFFADGVKGDYIFLIDEAHNLVERGREMYSAVLCKEDFLKLKKSVKEIDGKMEHHLEKCNKELLLLKRECTSYRIEEYISPFVMALQRLSSAMETYLEEQDGGHAVHENEIRAEILDFYFAVSHFLDIYERVDENYVVYSEMREDGSFILKLFCVNPAVNLRECMAKGRSTILFSATLLPIQYYKGLLGGDGGDYEVYAKSVFDPEKKALFIGSDVTSRYTRRTDMEYYNIASYLYEIVKNRHGNYMVFFPSHAFLQKVYEIFEHYFADKGSVECILQEDRMDERAREDFLSRFAWNDDCDLAQMIRMDVEIEEEKSLLGFCVLGGIFSEGIDLKRDSLIGAIIVGTGLPLVCNEREILKNYFDEKGGGGFDYAYRYPGMNKVLQAAGRVIRTAEDVGLVALLDDRFLNHSYQKMFPREWEHFEVVTVDGVAKRVERFWDGWL</sequence>
<dbReference type="InterPro" id="IPR027417">
    <property type="entry name" value="P-loop_NTPase"/>
</dbReference>
<keyword evidence="8" id="KW-0408">Iron</keyword>
<evidence type="ECO:0000313" key="15">
    <source>
        <dbReference type="EMBL" id="TCL60439.1"/>
    </source>
</evidence>
<keyword evidence="10" id="KW-0238">DNA-binding</keyword>
<dbReference type="PROSITE" id="PS51193">
    <property type="entry name" value="HELICASE_ATP_BIND_2"/>
    <property type="match status" value="1"/>
</dbReference>
<dbReference type="GO" id="GO:0003677">
    <property type="term" value="F:DNA binding"/>
    <property type="evidence" value="ECO:0007669"/>
    <property type="project" value="UniProtKB-KW"/>
</dbReference>
<proteinExistence type="inferred from homology"/>
<keyword evidence="16" id="KW-1185">Reference proteome</keyword>
<keyword evidence="1" id="KW-0004">4Fe-4S</keyword>
<dbReference type="RefSeq" id="WP_031388957.1">
    <property type="nucleotide sequence ID" value="NZ_JPNB01000001.1"/>
</dbReference>
<dbReference type="SUPFAM" id="SSF52540">
    <property type="entry name" value="P-loop containing nucleoside triphosphate hydrolases"/>
    <property type="match status" value="1"/>
</dbReference>
<dbReference type="SMART" id="SM00491">
    <property type="entry name" value="HELICc2"/>
    <property type="match status" value="1"/>
</dbReference>
<keyword evidence="11" id="KW-0234">DNA repair</keyword>
<evidence type="ECO:0000256" key="6">
    <source>
        <dbReference type="ARBA" id="ARBA00022806"/>
    </source>
</evidence>
<dbReference type="Gene3D" id="3.40.50.300">
    <property type="entry name" value="P-loop containing nucleotide triphosphate hydrolases"/>
    <property type="match status" value="2"/>
</dbReference>
<dbReference type="InterPro" id="IPR006555">
    <property type="entry name" value="ATP-dep_Helicase_C"/>
</dbReference>
<evidence type="ECO:0000256" key="4">
    <source>
        <dbReference type="ARBA" id="ARBA00022763"/>
    </source>
</evidence>
<dbReference type="GO" id="GO:0003678">
    <property type="term" value="F:DNA helicase activity"/>
    <property type="evidence" value="ECO:0007669"/>
    <property type="project" value="InterPro"/>
</dbReference>
<feature type="domain" description="Helicase ATP-binding" evidence="14">
    <location>
        <begin position="187"/>
        <end position="446"/>
    </location>
</feature>
<dbReference type="EMBL" id="SLUO01000002">
    <property type="protein sequence ID" value="TCL60439.1"/>
    <property type="molecule type" value="Genomic_DNA"/>
</dbReference>
<evidence type="ECO:0000256" key="12">
    <source>
        <dbReference type="ARBA" id="ARBA00023235"/>
    </source>
</evidence>
<dbReference type="GO" id="GO:0051539">
    <property type="term" value="F:4 iron, 4 sulfur cluster binding"/>
    <property type="evidence" value="ECO:0007669"/>
    <property type="project" value="UniProtKB-KW"/>
</dbReference>
<dbReference type="Gene3D" id="1.10.275.40">
    <property type="match status" value="1"/>
</dbReference>
<evidence type="ECO:0000256" key="2">
    <source>
        <dbReference type="ARBA" id="ARBA00022723"/>
    </source>
</evidence>
<accession>A0A4R1R4Q1</accession>
<dbReference type="GO" id="GO:0006281">
    <property type="term" value="P:DNA repair"/>
    <property type="evidence" value="ECO:0007669"/>
    <property type="project" value="UniProtKB-KW"/>
</dbReference>
<dbReference type="InterPro" id="IPR045028">
    <property type="entry name" value="DinG/Rad3-like"/>
</dbReference>
<dbReference type="STRING" id="1469948.GCA_000732725_00172"/>
<keyword evidence="4" id="KW-0227">DNA damage</keyword>
<evidence type="ECO:0000256" key="10">
    <source>
        <dbReference type="ARBA" id="ARBA00023125"/>
    </source>
</evidence>
<dbReference type="GO" id="GO:0046872">
    <property type="term" value="F:metal ion binding"/>
    <property type="evidence" value="ECO:0007669"/>
    <property type="project" value="UniProtKB-KW"/>
</dbReference>
<organism evidence="15 16">
    <name type="scientific">Kineothrix alysoides</name>
    <dbReference type="NCBI Taxonomy" id="1469948"/>
    <lineage>
        <taxon>Bacteria</taxon>
        <taxon>Bacillati</taxon>
        <taxon>Bacillota</taxon>
        <taxon>Clostridia</taxon>
        <taxon>Lachnospirales</taxon>
        <taxon>Lachnospiraceae</taxon>
        <taxon>Kineothrix</taxon>
    </lineage>
</organism>
<dbReference type="GO" id="GO:0005524">
    <property type="term" value="F:ATP binding"/>
    <property type="evidence" value="ECO:0007669"/>
    <property type="project" value="UniProtKB-KW"/>
</dbReference>
<dbReference type="Proteomes" id="UP000295718">
    <property type="component" value="Unassembled WGS sequence"/>
</dbReference>
<evidence type="ECO:0000256" key="8">
    <source>
        <dbReference type="ARBA" id="ARBA00023004"/>
    </source>
</evidence>
<keyword evidence="5" id="KW-0378">Hydrolase</keyword>
<evidence type="ECO:0000256" key="1">
    <source>
        <dbReference type="ARBA" id="ARBA00022485"/>
    </source>
</evidence>
<dbReference type="OrthoDB" id="9765586at2"/>
<keyword evidence="3" id="KW-0547">Nucleotide-binding</keyword>
<dbReference type="PANTHER" id="PTHR11472">
    <property type="entry name" value="DNA REPAIR DEAD HELICASE RAD3/XP-D SUBFAMILY MEMBER"/>
    <property type="match status" value="1"/>
</dbReference>
<evidence type="ECO:0000313" key="16">
    <source>
        <dbReference type="Proteomes" id="UP000295718"/>
    </source>
</evidence>
<dbReference type="Pfam" id="PF06733">
    <property type="entry name" value="DEAD_2"/>
    <property type="match status" value="1"/>
</dbReference>
<dbReference type="InterPro" id="IPR010614">
    <property type="entry name" value="RAD3-like_helicase_DEAD"/>
</dbReference>
<dbReference type="InterPro" id="IPR042493">
    <property type="entry name" value="XPD_DNA_FeS"/>
</dbReference>
<evidence type="ECO:0000256" key="9">
    <source>
        <dbReference type="ARBA" id="ARBA00023014"/>
    </source>
</evidence>
<keyword evidence="12" id="KW-0413">Isomerase</keyword>
<reference evidence="15 16" key="1">
    <citation type="submission" date="2019-03" db="EMBL/GenBank/DDBJ databases">
        <title>Genomic Encyclopedia of Type Strains, Phase IV (KMG-IV): sequencing the most valuable type-strain genomes for metagenomic binning, comparative biology and taxonomic classification.</title>
        <authorList>
            <person name="Goeker M."/>
        </authorList>
    </citation>
    <scope>NUCLEOTIDE SEQUENCE [LARGE SCALE GENOMIC DNA]</scope>
    <source>
        <strain evidence="15 16">DSM 100556</strain>
    </source>
</reference>
<keyword evidence="9" id="KW-0411">Iron-sulfur</keyword>
<dbReference type="SMART" id="SM00488">
    <property type="entry name" value="DEXDc2"/>
    <property type="match status" value="1"/>
</dbReference>